<dbReference type="PANTHER" id="PTHR32305">
    <property type="match status" value="1"/>
</dbReference>
<dbReference type="Pfam" id="PF15636">
    <property type="entry name" value="Tox-GHH"/>
    <property type="match status" value="1"/>
</dbReference>
<dbReference type="InterPro" id="IPR022385">
    <property type="entry name" value="Rhs_assc_core"/>
</dbReference>
<organism evidence="4 5">
    <name type="scientific">Bacteroides uniformis</name>
    <dbReference type="NCBI Taxonomy" id="820"/>
    <lineage>
        <taxon>Bacteria</taxon>
        <taxon>Pseudomonadati</taxon>
        <taxon>Bacteroidota</taxon>
        <taxon>Bacteroidia</taxon>
        <taxon>Bacteroidales</taxon>
        <taxon>Bacteroidaceae</taxon>
        <taxon>Bacteroides</taxon>
    </lineage>
</organism>
<feature type="domain" description="Tox-GHH" evidence="2">
    <location>
        <begin position="294"/>
        <end position="353"/>
    </location>
</feature>
<evidence type="ECO:0000259" key="2">
    <source>
        <dbReference type="Pfam" id="PF15636"/>
    </source>
</evidence>
<keyword evidence="1" id="KW-0677">Repeat</keyword>
<dbReference type="InterPro" id="IPR056823">
    <property type="entry name" value="TEN-like_YD-shell"/>
</dbReference>
<dbReference type="PANTHER" id="PTHR32305:SF15">
    <property type="entry name" value="PROTEIN RHSA-RELATED"/>
    <property type="match status" value="1"/>
</dbReference>
<protein>
    <submittedName>
        <fullName evidence="4">Type IV secretion protein Rhs</fullName>
    </submittedName>
</protein>
<dbReference type="InterPro" id="IPR050708">
    <property type="entry name" value="T6SS_VgrG/RHS"/>
</dbReference>
<feature type="non-terminal residue" evidence="4">
    <location>
        <position position="1"/>
    </location>
</feature>
<dbReference type="InterPro" id="IPR028916">
    <property type="entry name" value="Tox-GHH_dom"/>
</dbReference>
<dbReference type="NCBIfam" id="TIGR03696">
    <property type="entry name" value="Rhs_assc_core"/>
    <property type="match status" value="1"/>
</dbReference>
<dbReference type="InterPro" id="IPR006530">
    <property type="entry name" value="YD"/>
</dbReference>
<evidence type="ECO:0000259" key="3">
    <source>
        <dbReference type="Pfam" id="PF25023"/>
    </source>
</evidence>
<gene>
    <name evidence="4" type="ORF">GAQ75_24255</name>
</gene>
<evidence type="ECO:0000313" key="4">
    <source>
        <dbReference type="EMBL" id="KAB4114132.1"/>
    </source>
</evidence>
<feature type="domain" description="Teneurin-like YD-shell" evidence="3">
    <location>
        <begin position="28"/>
        <end position="239"/>
    </location>
</feature>
<reference evidence="4 5" key="1">
    <citation type="journal article" date="2019" name="Nat. Med.">
        <title>A library of human gut bacterial isolates paired with longitudinal multiomics data enables mechanistic microbiome research.</title>
        <authorList>
            <person name="Poyet M."/>
            <person name="Groussin M."/>
            <person name="Gibbons S.M."/>
            <person name="Avila-Pacheco J."/>
            <person name="Jiang X."/>
            <person name="Kearney S.M."/>
            <person name="Perrotta A.R."/>
            <person name="Berdy B."/>
            <person name="Zhao S."/>
            <person name="Lieberman T.D."/>
            <person name="Swanson P.K."/>
            <person name="Smith M."/>
            <person name="Roesemann S."/>
            <person name="Alexander J.E."/>
            <person name="Rich S.A."/>
            <person name="Livny J."/>
            <person name="Vlamakis H."/>
            <person name="Clish C."/>
            <person name="Bullock K."/>
            <person name="Deik A."/>
            <person name="Scott J."/>
            <person name="Pierce K.A."/>
            <person name="Xavier R.J."/>
            <person name="Alm E.J."/>
        </authorList>
    </citation>
    <scope>NUCLEOTIDE SEQUENCE [LARGE SCALE GENOMIC DNA]</scope>
    <source>
        <strain evidence="4 5">BIOML-A37</strain>
    </source>
</reference>
<dbReference type="RefSeq" id="WP_317133142.1">
    <property type="nucleotide sequence ID" value="NZ_WCUQ01000208.1"/>
</dbReference>
<dbReference type="NCBIfam" id="TIGR01643">
    <property type="entry name" value="YD_repeat_2x"/>
    <property type="match status" value="1"/>
</dbReference>
<dbReference type="Proteomes" id="UP000438773">
    <property type="component" value="Unassembled WGS sequence"/>
</dbReference>
<name>A0A6I0JU40_BACUN</name>
<evidence type="ECO:0000313" key="5">
    <source>
        <dbReference type="Proteomes" id="UP000438773"/>
    </source>
</evidence>
<dbReference type="AlphaFoldDB" id="A0A6I0JU40"/>
<dbReference type="PRINTS" id="PR00394">
    <property type="entry name" value="RHSPROTEIN"/>
</dbReference>
<comment type="caution">
    <text evidence="4">The sequence shown here is derived from an EMBL/GenBank/DDBJ whole genome shotgun (WGS) entry which is preliminary data.</text>
</comment>
<feature type="non-terminal residue" evidence="4">
    <location>
        <position position="353"/>
    </location>
</feature>
<sequence length="353" mass="41202">GRVQWRKSDQTGNLYPDPDMRLRRYLGGGRLEQDGEWHCEYDADGNLTERYLGTGRWLDGKKDRWRYRWNADGSLAKVVRPDKREVEFTYDALGRRLSKSFGTTVTRWVWNGNVPLHQWKQHREYSVMEDRWNTDTERRDMTVWLFDEESFVPVAMIKEGRSYSILTDQLGTPTEAYDAEGNEVWSRVLDMDGNVIEETGNKGMIPFLFQGQYYDRETGLAYNRFRYYSPKMGMYVSQDPIGLASGILNLYGYVKDTCWLIDPLGLKTYRRKNGRFGKKPGRKSKANKIAEIELNRRKGVKEAWRQEQAMVRTEGYGTRQWSPTEIKELLETGKVSGYEGHHINSVSSHPELA</sequence>
<dbReference type="EMBL" id="WCUQ01000208">
    <property type="protein sequence ID" value="KAB4114132.1"/>
    <property type="molecule type" value="Genomic_DNA"/>
</dbReference>
<dbReference type="Pfam" id="PF25023">
    <property type="entry name" value="TEN_YD-shell"/>
    <property type="match status" value="1"/>
</dbReference>
<proteinExistence type="predicted"/>
<dbReference type="Gene3D" id="2.180.10.10">
    <property type="entry name" value="RHS repeat-associated core"/>
    <property type="match status" value="1"/>
</dbReference>
<evidence type="ECO:0000256" key="1">
    <source>
        <dbReference type="ARBA" id="ARBA00022737"/>
    </source>
</evidence>
<accession>A0A6I0JU40</accession>